<reference evidence="4 5" key="1">
    <citation type="submission" date="2023-11" db="EMBL/GenBank/DDBJ databases">
        <title>A Novel Polar Bacteriovorax (B. antarcticus) Isolated from the Biocrust in Antarctica.</title>
        <authorList>
            <person name="Mun W."/>
            <person name="Choi S.Y."/>
            <person name="Mitchell R.J."/>
        </authorList>
    </citation>
    <scope>NUCLEOTIDE SEQUENCE [LARGE SCALE GENOMIC DNA]</scope>
    <source>
        <strain evidence="4 5">PP10</strain>
    </source>
</reference>
<evidence type="ECO:0000313" key="4">
    <source>
        <dbReference type="EMBL" id="MEA9355269.1"/>
    </source>
</evidence>
<evidence type="ECO:0000256" key="1">
    <source>
        <dbReference type="ARBA" id="ARBA00022679"/>
    </source>
</evidence>
<dbReference type="Proteomes" id="UP001302274">
    <property type="component" value="Unassembled WGS sequence"/>
</dbReference>
<dbReference type="EMBL" id="JAYGJQ010000001">
    <property type="protein sequence ID" value="MEA9355269.1"/>
    <property type="molecule type" value="Genomic_DNA"/>
</dbReference>
<protein>
    <submittedName>
        <fullName evidence="4">Phosphocholine cytidylyltransferase family protein</fullName>
    </submittedName>
</protein>
<dbReference type="InterPro" id="IPR050065">
    <property type="entry name" value="GlmU-like"/>
</dbReference>
<sequence>MSSLTALILAAGYGSRIADVTLNPKSMLPINEKSLMDWHFDSLAQVGIKDVVVVTGYKREVLEEYLEKFKSNFNVDFAVNDDYKVKGNTYSLFFGLEKVETDFLLFDADLIYETEILRAFVEDRNPNQILVGESSIDDIECAKTMIDQDGFVRMTIDKRAVTAEERAKYKFAGEAIGILKFSKEYRDDMFNECKKFLADEKNISKNWEHVMNEFLHTHDMGIHQSVSNKWVEIDNREDYERAQKLFKDN</sequence>
<dbReference type="RefSeq" id="WP_323574756.1">
    <property type="nucleotide sequence ID" value="NZ_JAYGJQ010000001.1"/>
</dbReference>
<dbReference type="SUPFAM" id="SSF53448">
    <property type="entry name" value="Nucleotide-diphospho-sugar transferases"/>
    <property type="match status" value="1"/>
</dbReference>
<gene>
    <name evidence="4" type="ORF">SHI21_03615</name>
</gene>
<feature type="domain" description="MobA-like NTP transferase" evidence="3">
    <location>
        <begin position="6"/>
        <end position="131"/>
    </location>
</feature>
<keyword evidence="2 4" id="KW-0548">Nucleotidyltransferase</keyword>
<evidence type="ECO:0000256" key="2">
    <source>
        <dbReference type="ARBA" id="ARBA00022695"/>
    </source>
</evidence>
<evidence type="ECO:0000313" key="5">
    <source>
        <dbReference type="Proteomes" id="UP001302274"/>
    </source>
</evidence>
<comment type="caution">
    <text evidence="4">The sequence shown here is derived from an EMBL/GenBank/DDBJ whole genome shotgun (WGS) entry which is preliminary data.</text>
</comment>
<proteinExistence type="predicted"/>
<keyword evidence="5" id="KW-1185">Reference proteome</keyword>
<dbReference type="CDD" id="cd02523">
    <property type="entry name" value="PC_cytidylyltransferase"/>
    <property type="match status" value="1"/>
</dbReference>
<dbReference type="InterPro" id="IPR025877">
    <property type="entry name" value="MobA-like_NTP_Trfase"/>
</dbReference>
<keyword evidence="1" id="KW-0808">Transferase</keyword>
<dbReference type="GO" id="GO:0016779">
    <property type="term" value="F:nucleotidyltransferase activity"/>
    <property type="evidence" value="ECO:0007669"/>
    <property type="project" value="UniProtKB-KW"/>
</dbReference>
<name>A0ABU5VQE5_9BACT</name>
<accession>A0ABU5VQE5</accession>
<evidence type="ECO:0000259" key="3">
    <source>
        <dbReference type="Pfam" id="PF12804"/>
    </source>
</evidence>
<dbReference type="PANTHER" id="PTHR43584:SF5">
    <property type="entry name" value="PROTEIN LICC"/>
    <property type="match status" value="1"/>
</dbReference>
<dbReference type="InterPro" id="IPR029044">
    <property type="entry name" value="Nucleotide-diphossugar_trans"/>
</dbReference>
<organism evidence="4 5">
    <name type="scientific">Bacteriovorax antarcticus</name>
    <dbReference type="NCBI Taxonomy" id="3088717"/>
    <lineage>
        <taxon>Bacteria</taxon>
        <taxon>Pseudomonadati</taxon>
        <taxon>Bdellovibrionota</taxon>
        <taxon>Bacteriovoracia</taxon>
        <taxon>Bacteriovoracales</taxon>
        <taxon>Bacteriovoracaceae</taxon>
        <taxon>Bacteriovorax</taxon>
    </lineage>
</organism>
<dbReference type="Pfam" id="PF12804">
    <property type="entry name" value="NTP_transf_3"/>
    <property type="match status" value="1"/>
</dbReference>
<dbReference type="Gene3D" id="3.90.550.10">
    <property type="entry name" value="Spore Coat Polysaccharide Biosynthesis Protein SpsA, Chain A"/>
    <property type="match status" value="1"/>
</dbReference>
<dbReference type="PANTHER" id="PTHR43584">
    <property type="entry name" value="NUCLEOTIDYL TRANSFERASE"/>
    <property type="match status" value="1"/>
</dbReference>